<gene>
    <name evidence="2" type="ORF">TrVE_jg2730</name>
</gene>
<name>A0A9W7KXF6_9STRA</name>
<feature type="transmembrane region" description="Helical" evidence="1">
    <location>
        <begin position="190"/>
        <end position="212"/>
    </location>
</feature>
<comment type="caution">
    <text evidence="2">The sequence shown here is derived from an EMBL/GenBank/DDBJ whole genome shotgun (WGS) entry which is preliminary data.</text>
</comment>
<keyword evidence="1" id="KW-1133">Transmembrane helix</keyword>
<organism evidence="2 3">
    <name type="scientific">Triparma verrucosa</name>
    <dbReference type="NCBI Taxonomy" id="1606542"/>
    <lineage>
        <taxon>Eukaryota</taxon>
        <taxon>Sar</taxon>
        <taxon>Stramenopiles</taxon>
        <taxon>Ochrophyta</taxon>
        <taxon>Bolidophyceae</taxon>
        <taxon>Parmales</taxon>
        <taxon>Triparmaceae</taxon>
        <taxon>Triparma</taxon>
    </lineage>
</organism>
<dbReference type="AlphaFoldDB" id="A0A9W7KXF6"/>
<feature type="transmembrane region" description="Helical" evidence="1">
    <location>
        <begin position="324"/>
        <end position="345"/>
    </location>
</feature>
<keyword evidence="1" id="KW-0812">Transmembrane</keyword>
<accession>A0A9W7KXF6</accession>
<feature type="transmembrane region" description="Helical" evidence="1">
    <location>
        <begin position="219"/>
        <end position="242"/>
    </location>
</feature>
<evidence type="ECO:0000313" key="3">
    <source>
        <dbReference type="Proteomes" id="UP001165160"/>
    </source>
</evidence>
<dbReference type="EMBL" id="BRXX01000518">
    <property type="protein sequence ID" value="GMI15363.1"/>
    <property type="molecule type" value="Genomic_DNA"/>
</dbReference>
<keyword evidence="3" id="KW-1185">Reference proteome</keyword>
<reference evidence="3" key="1">
    <citation type="journal article" date="2023" name="Commun. Biol.">
        <title>Genome analysis of Parmales, the sister group of diatoms, reveals the evolutionary specialization of diatoms from phago-mixotrophs to photoautotrophs.</title>
        <authorList>
            <person name="Ban H."/>
            <person name="Sato S."/>
            <person name="Yoshikawa S."/>
            <person name="Yamada K."/>
            <person name="Nakamura Y."/>
            <person name="Ichinomiya M."/>
            <person name="Sato N."/>
            <person name="Blanc-Mathieu R."/>
            <person name="Endo H."/>
            <person name="Kuwata A."/>
            <person name="Ogata H."/>
        </authorList>
    </citation>
    <scope>NUCLEOTIDE SEQUENCE [LARGE SCALE GENOMIC DNA]</scope>
    <source>
        <strain evidence="3">NIES 3699</strain>
    </source>
</reference>
<feature type="transmembrane region" description="Helical" evidence="1">
    <location>
        <begin position="294"/>
        <end position="312"/>
    </location>
</feature>
<evidence type="ECO:0000313" key="2">
    <source>
        <dbReference type="EMBL" id="GMI15363.1"/>
    </source>
</evidence>
<feature type="transmembrane region" description="Helical" evidence="1">
    <location>
        <begin position="351"/>
        <end position="371"/>
    </location>
</feature>
<feature type="transmembrane region" description="Helical" evidence="1">
    <location>
        <begin position="12"/>
        <end position="32"/>
    </location>
</feature>
<feature type="transmembrane region" description="Helical" evidence="1">
    <location>
        <begin position="124"/>
        <end position="145"/>
    </location>
</feature>
<proteinExistence type="predicted"/>
<keyword evidence="1" id="KW-0472">Membrane</keyword>
<evidence type="ECO:0000256" key="1">
    <source>
        <dbReference type="SAM" id="Phobius"/>
    </source>
</evidence>
<feature type="transmembrane region" description="Helical" evidence="1">
    <location>
        <begin position="152"/>
        <end position="170"/>
    </location>
</feature>
<protein>
    <submittedName>
        <fullName evidence="2">Uncharacterized protein</fullName>
    </submittedName>
</protein>
<sequence>MFKFFYEKSSSVVWVTAAYAYLSMFLFVLNLICKNLRHEVKIANPSVSLPPEHLVFSLLPDSHIARNADVSTYPVVFQNLAVVWEGGVWDHQACMDHAKALVPMWASEAPKGVYMQARMFDTLFGTYIGFFFLAITCAFVSRVCFKAKATSPIYVMMMLSVLLAFLGDFVENGALFAAAVTDASPEDSSLYRIACLGVPFKLTFAFILPTLFNVVGACWWLRWSGFFVAAGVSNLSQSWFFWYAKQPSTSGAALLGFSPSMPEALLKASCSIVDSPLCETGLNFLQGNKRFTDLWDQTIWTVVAVAGVLYMIHGVSGCRLPTKMVLLFGILKLQTALTIGFISVAGEEGPLTKAIGLSEVVWGSFFLSWYLKNDGAGQNNAKKVKKA</sequence>
<dbReference type="Proteomes" id="UP001165160">
    <property type="component" value="Unassembled WGS sequence"/>
</dbReference>